<evidence type="ECO:0000313" key="4">
    <source>
        <dbReference type="Proteomes" id="UP001329825"/>
    </source>
</evidence>
<feature type="region of interest" description="Disordered" evidence="2">
    <location>
        <begin position="799"/>
        <end position="844"/>
    </location>
</feature>
<accession>A0ABZ1CPZ1</accession>
<dbReference type="PANTHER" id="PTHR13037:SF24">
    <property type="entry name" value="POLYCOMB PROTEIN PCL-RELATED"/>
    <property type="match status" value="1"/>
</dbReference>
<dbReference type="RefSeq" id="XP_062788015.1">
    <property type="nucleotide sequence ID" value="XM_062931964.1"/>
</dbReference>
<reference evidence="3 4" key="1">
    <citation type="submission" date="2024-01" db="EMBL/GenBank/DDBJ databases">
        <title>Comparative genomics of Cryptococcus and Kwoniella reveals pathogenesis evolution and contrasting modes of karyotype evolution via chromosome fusion or intercentromeric recombination.</title>
        <authorList>
            <person name="Coelho M.A."/>
            <person name="David-Palma M."/>
            <person name="Shea T."/>
            <person name="Bowers K."/>
            <person name="McGinley-Smith S."/>
            <person name="Mohammad A.W."/>
            <person name="Gnirke A."/>
            <person name="Yurkov A.M."/>
            <person name="Nowrousian M."/>
            <person name="Sun S."/>
            <person name="Cuomo C.A."/>
            <person name="Heitman J."/>
        </authorList>
    </citation>
    <scope>NUCLEOTIDE SEQUENCE [LARGE SCALE GENOMIC DNA]</scope>
    <source>
        <strain evidence="3">CBS 11374</strain>
    </source>
</reference>
<feature type="compositionally biased region" description="Basic and acidic residues" evidence="2">
    <location>
        <begin position="1703"/>
        <end position="1719"/>
    </location>
</feature>
<feature type="region of interest" description="Disordered" evidence="2">
    <location>
        <begin position="424"/>
        <end position="582"/>
    </location>
</feature>
<organism evidence="3 4">
    <name type="scientific">Kwoniella shivajii</name>
    <dbReference type="NCBI Taxonomy" id="564305"/>
    <lineage>
        <taxon>Eukaryota</taxon>
        <taxon>Fungi</taxon>
        <taxon>Dikarya</taxon>
        <taxon>Basidiomycota</taxon>
        <taxon>Agaricomycotina</taxon>
        <taxon>Tremellomycetes</taxon>
        <taxon>Tremellales</taxon>
        <taxon>Cryptococcaceae</taxon>
        <taxon>Kwoniella</taxon>
    </lineage>
</organism>
<sequence length="2220" mass="244030">MLFLIIYSTYCISLFALPHLFALLFNTELDEIEYGDICFVVLDSHMDIADIFEEITSDFDNYVLDEVEGYQLGPHSTSDHTQAPSSNPCANPYHLNPLSEDDQSISRLPQTSVINDKPQTLFSASEIPDIYHDAYLTGQLALINENPLYSFINRIPPDILKSFFASRATSTIHLSSPYELFQDLLNYLPHLWRFYCFFPPIPPKYPPRTPKQISNEHKAILEILRRKTFSPLRIIRESNNYDTKIRKFFPYKRKASNELTRLRSGLLGWPNCVFREYGWNSVPASSSFFMPELRSTSKTISFIPTTNSLQIPSRSIYLPAENSVDKPTSKTRNDLSNQEKMSMKRKRGITPGSNPKIRRYHITSSSRSNTTKQQDVFISDDGEKRQAKRRKLSERQCSSSPSSRADIFGAIIASFAEERNGRALPVQSYSNHKSKKRSRAVSSSSPANPVEQPGNGGHEDEGGIRKRRKGSNDTADCVPEMPSSSDTHKTPQSFKAGLPELSRSPSAEQEEMLVTPPQPASSEMSERLEIATPTRAGVPAIPPSPTVSKKRKRPLPLALDEPSNSNRANPTPFFSLPTLTRTDSNRSIRGTSIDIFTRSPTTALFRDNSPRPRGESAGWRLRTETREARAIRKSNRDRRLISKLYIAPPFVPNQFTTILHARRLDLIGLLTRKLSLFPVSADRISLIPPPTPIPSPPLPPAPISPLVPDPLVSKRALNLETLKSFPRKLHRNEPVDLLNTYTYLQSLSDLQRSNCISFSELDCRATWRSKAKSRAENSRREEQAVERYEDDAEWELALQSMAGDSGTSSPTRRRKRSRKQAVKTQEPTGRTSEAGPSTLTPGLKDLAHVDFDSTERLDSPIHILEKPPPSLTSQEGIVDKLEPGETSLQHSEKNTRIPIDTSPDEVSTVDKTPLLADTPLSSPTDAWFLSTRSPANQPIAETQLSCEDQAETSIRSVRPSPPATESLLPPEDQPPMSNGSASASCPSTDEIPDRPSPPPDTTLAESDKTIPNAIINSDQASSVPEDVVSSEGIQTARDSPAKDSPARDTPARDTPARDTSVNADPRPCLPELVPLSASPFTISQPTRPFSAPNEEAVLSDLTSNISHATPVQVDPRNQFTFSFPKSSVVPVSVPSKVIASTLTAIPSAFGDTGSFPALTSTTVTETDVSVSAVDRSVRSASSTLPGSSKAFHRAVSRATSASKLARGRLRGAAARRGLPNHSVLKSTSTVLDVPPSTGHGGELGRQMEMDLQEQDVREEPFEVTMSEDDLLVRQNSPVIPPPHLTAQLQVSGPAIGVHPISHVGPQRQGYHYLPGFSLQSPVRSEPRADVDMVMEDVVETPPVFRRPITEQNSLSIFDRRMSSRRPQPTRSTVAATSQIRAPAISQLSPTVSGEEIEMIEDDDLTPGWSAAVSQQFRGPEFCASRFSQALPTGASVINIERVNEDSEMLNIGCDPITPPSFIEHESPTVIPSASIPSVALVKSPSSGLNEKEDLSRVPPPKIGMCYREYIFYDLDQEEAREKAEDNDASEDEMEEIVTPLRDAAPPPIQVPDMEKQTCTMMVTFSLLRIAEIPPEAGVFKPSIVVSSPHPSMSKVVNTVSDESEINAPPHIPGGSDNQIEWDTTLMPKESAAPIVAEAKEPETTDEPKGVITQPSIGEYADELEDLNMLASVAADHHEREASTVVQTNISEDEKERRFSWEEKGKGKAVIDDEPLDHQVNDSTADDQTTASAYPSYPLDIYYNRSVATYHPSPPVHPIGENLIALSFTPEHVDTNEVDQEIMSVNGIFPSDHGGACLSCSSSVEIDPKIPAPFTIEDAQNPCYTRYPQDGYSVSPDDKLNDPSNLPISYELTTGNLGSISVETQGSLPSSLTLNPPSLLDSPPPVQALDGESDFIPNAKSSKQRVAAFIESAASSKSISSKRPVKASSKAAEAPNRKLERLISPILTLDQLQEFDEEIDLTPYRGVSEDHRPMPSPSAMPFQKQRSQKATLSTLAPLILTPAFMPVMGPTRSSQISFPASSTRNEDASGDSDAWNYKVSGQAARREKEKAKEEDLKGRTDLPLITQLPHSLMSQSVPTTGKDQVGTLMVRKVSNLPSRARQAIHLTQPSAVDNSAESFESTGMELPPYSETELDLTTLTALAEMAVGNFQIVSETPVFDISLFPCDDDQVPDILVKNVWAVPLCNPAPWQGGDQRWYIDHQQWLDSWGTLDLEDGGISIN</sequence>
<dbReference type="GeneID" id="87952309"/>
<feature type="region of interest" description="Disordered" evidence="2">
    <location>
        <begin position="1703"/>
        <end position="1731"/>
    </location>
</feature>
<feature type="region of interest" description="Disordered" evidence="2">
    <location>
        <begin position="320"/>
        <end position="403"/>
    </location>
</feature>
<proteinExistence type="predicted"/>
<keyword evidence="1" id="KW-0945">Host-virus interaction</keyword>
<evidence type="ECO:0000256" key="1">
    <source>
        <dbReference type="ARBA" id="ARBA00022581"/>
    </source>
</evidence>
<gene>
    <name evidence="3" type="ORF">IL334_000178</name>
</gene>
<feature type="compositionally biased region" description="Basic and acidic residues" evidence="2">
    <location>
        <begin position="323"/>
        <end position="333"/>
    </location>
</feature>
<feature type="compositionally biased region" description="Polar residues" evidence="2">
    <location>
        <begin position="975"/>
        <end position="987"/>
    </location>
</feature>
<name>A0ABZ1CPZ1_9TREE</name>
<feature type="compositionally biased region" description="Polar residues" evidence="2">
    <location>
        <begin position="2012"/>
        <end position="2022"/>
    </location>
</feature>
<dbReference type="PANTHER" id="PTHR13037">
    <property type="entry name" value="FORMIN"/>
    <property type="match status" value="1"/>
</dbReference>
<feature type="region of interest" description="Disordered" evidence="2">
    <location>
        <begin position="883"/>
        <end position="929"/>
    </location>
</feature>
<feature type="region of interest" description="Disordered" evidence="2">
    <location>
        <begin position="2012"/>
        <end position="2033"/>
    </location>
</feature>
<evidence type="ECO:0000256" key="2">
    <source>
        <dbReference type="SAM" id="MobiDB-lite"/>
    </source>
</evidence>
<feature type="compositionally biased region" description="Polar residues" evidence="2">
    <location>
        <begin position="946"/>
        <end position="955"/>
    </location>
</feature>
<feature type="compositionally biased region" description="Polar residues" evidence="2">
    <location>
        <begin position="362"/>
        <end position="376"/>
    </location>
</feature>
<dbReference type="EMBL" id="CP141881">
    <property type="protein sequence ID" value="WRT63275.1"/>
    <property type="molecule type" value="Genomic_DNA"/>
</dbReference>
<feature type="region of interest" description="Disordered" evidence="2">
    <location>
        <begin position="946"/>
        <end position="1068"/>
    </location>
</feature>
<feature type="region of interest" description="Disordered" evidence="2">
    <location>
        <begin position="1826"/>
        <end position="1845"/>
    </location>
</feature>
<feature type="compositionally biased region" description="Polar residues" evidence="2">
    <location>
        <begin position="822"/>
        <end position="840"/>
    </location>
</feature>
<protein>
    <submittedName>
        <fullName evidence="3">Uncharacterized protein</fullName>
    </submittedName>
</protein>
<feature type="compositionally biased region" description="Basic residues" evidence="2">
    <location>
        <begin position="811"/>
        <end position="821"/>
    </location>
</feature>
<evidence type="ECO:0000313" key="3">
    <source>
        <dbReference type="EMBL" id="WRT63275.1"/>
    </source>
</evidence>
<feature type="compositionally biased region" description="Polar residues" evidence="2">
    <location>
        <begin position="1720"/>
        <end position="1731"/>
    </location>
</feature>
<dbReference type="Proteomes" id="UP001329825">
    <property type="component" value="Chromosome 1"/>
</dbReference>
<feature type="compositionally biased region" description="Polar residues" evidence="2">
    <location>
        <begin position="482"/>
        <end position="493"/>
    </location>
</feature>
<feature type="compositionally biased region" description="Basic and acidic residues" evidence="2">
    <location>
        <begin position="1039"/>
        <end position="1056"/>
    </location>
</feature>
<feature type="compositionally biased region" description="Polar residues" evidence="2">
    <location>
        <begin position="919"/>
        <end position="929"/>
    </location>
</feature>
<keyword evidence="4" id="KW-1185">Reference proteome</keyword>
<feature type="compositionally biased region" description="Low complexity" evidence="2">
    <location>
        <begin position="440"/>
        <end position="450"/>
    </location>
</feature>